<dbReference type="GO" id="GO:0016829">
    <property type="term" value="F:lyase activity"/>
    <property type="evidence" value="ECO:0007669"/>
    <property type="project" value="UniProtKB-KW"/>
</dbReference>
<accession>H8GUC8</accession>
<evidence type="ECO:0000259" key="6">
    <source>
        <dbReference type="Pfam" id="PF03328"/>
    </source>
</evidence>
<feature type="binding site" evidence="5">
    <location>
        <position position="118"/>
    </location>
    <ligand>
        <name>Mg(2+)</name>
        <dbReference type="ChEBI" id="CHEBI:18420"/>
    </ligand>
</feature>
<dbReference type="InterPro" id="IPR005000">
    <property type="entry name" value="Aldolase/citrate-lyase_domain"/>
</dbReference>
<sequence length="274" mass="28431">MFAPGNRADLIAKLPRSAPDAVVIDLEDAVPATPEAKAAARSIARDAARDLVAAAPHLAVLVRVNAVASPYFDDDLAVLTPELAGVVVPKLESAGDVTRVMTALASRGLTLPIMAGLETAAGVWNAREVMVPPVAWVYFGAEDYVTDLGGVRTPGNAEVLYARSRVALAARLAGVPALDIVVTRLQGEDAFREDARQGRALGYAGKLCIHPAQVALAHGEFGATPAERERAHALLAAAAEAAGQGRGTFAYEGQMVDEPMLAAARALLAQGEGE</sequence>
<dbReference type="EMBL" id="CP002191">
    <property type="protein sequence ID" value="AFD25452.1"/>
    <property type="molecule type" value="Genomic_DNA"/>
</dbReference>
<dbReference type="eggNOG" id="COG2301">
    <property type="taxonomic scope" value="Bacteria"/>
</dbReference>
<keyword evidence="2 5" id="KW-0479">Metal-binding</keyword>
<dbReference type="STRING" id="745776.DGo_CA1525"/>
<organism evidence="7 8">
    <name type="scientific">Deinococcus gobiensis (strain DSM 21396 / JCM 16679 / CGMCC 1.7299 / I-0)</name>
    <dbReference type="NCBI Taxonomy" id="745776"/>
    <lineage>
        <taxon>Bacteria</taxon>
        <taxon>Thermotogati</taxon>
        <taxon>Deinococcota</taxon>
        <taxon>Deinococci</taxon>
        <taxon>Deinococcales</taxon>
        <taxon>Deinococcaceae</taxon>
        <taxon>Deinococcus</taxon>
    </lineage>
</organism>
<evidence type="ECO:0000256" key="1">
    <source>
        <dbReference type="ARBA" id="ARBA00001946"/>
    </source>
</evidence>
<dbReference type="KEGG" id="dgo:DGo_CA1525"/>
<dbReference type="PANTHER" id="PTHR32308">
    <property type="entry name" value="LYASE BETA SUBUNIT, PUTATIVE (AFU_ORTHOLOGUE AFUA_4G13030)-RELATED"/>
    <property type="match status" value="1"/>
</dbReference>
<dbReference type="InterPro" id="IPR011206">
    <property type="entry name" value="Citrate_lyase_beta/mcl1/mcl2"/>
</dbReference>
<dbReference type="InterPro" id="IPR040442">
    <property type="entry name" value="Pyrv_kinase-like_dom_sf"/>
</dbReference>
<dbReference type="PIRSF" id="PIRSF015582">
    <property type="entry name" value="Cit_lyase_B"/>
    <property type="match status" value="1"/>
</dbReference>
<dbReference type="SUPFAM" id="SSF51621">
    <property type="entry name" value="Phosphoenolpyruvate/pyruvate domain"/>
    <property type="match status" value="1"/>
</dbReference>
<protein>
    <submittedName>
        <fullName evidence="7">Citrate lyase subunit beta-like protein</fullName>
    </submittedName>
</protein>
<feature type="binding site" evidence="4">
    <location>
        <position position="118"/>
    </location>
    <ligand>
        <name>substrate</name>
    </ligand>
</feature>
<dbReference type="Pfam" id="PF03328">
    <property type="entry name" value="HpcH_HpaI"/>
    <property type="match status" value="1"/>
</dbReference>
<evidence type="ECO:0000256" key="3">
    <source>
        <dbReference type="ARBA" id="ARBA00022842"/>
    </source>
</evidence>
<feature type="binding site" evidence="4">
    <location>
        <position position="63"/>
    </location>
    <ligand>
        <name>substrate</name>
    </ligand>
</feature>
<dbReference type="InterPro" id="IPR015813">
    <property type="entry name" value="Pyrv/PenolPyrv_kinase-like_dom"/>
</dbReference>
<dbReference type="GO" id="GO:0000287">
    <property type="term" value="F:magnesium ion binding"/>
    <property type="evidence" value="ECO:0007669"/>
    <property type="project" value="TreeGrafter"/>
</dbReference>
<proteinExistence type="predicted"/>
<evidence type="ECO:0000256" key="5">
    <source>
        <dbReference type="PIRSR" id="PIRSR015582-2"/>
    </source>
</evidence>
<reference evidence="7 8" key="1">
    <citation type="journal article" date="2012" name="PLoS ONE">
        <title>Genome sequence and transcriptome analysis of the radioresistant bacterium Deinococcus gobiensis: insights into the extreme environmental adaptations.</title>
        <authorList>
            <person name="Yuan M."/>
            <person name="Chen M."/>
            <person name="Zhang W."/>
            <person name="Lu W."/>
            <person name="Wang J."/>
            <person name="Yang M."/>
            <person name="Zhao P."/>
            <person name="Tang R."/>
            <person name="Li X."/>
            <person name="Hao Y."/>
            <person name="Zhou Z."/>
            <person name="Zhan Y."/>
            <person name="Yu H."/>
            <person name="Teng C."/>
            <person name="Yan Y."/>
            <person name="Ping S."/>
            <person name="Wang Y."/>
            <person name="Lin M."/>
        </authorList>
    </citation>
    <scope>NUCLEOTIDE SEQUENCE [LARGE SCALE GENOMIC DNA]</scope>
    <source>
        <strain evidence="7 8">I-0</strain>
    </source>
</reference>
<dbReference type="Gene3D" id="3.20.20.60">
    <property type="entry name" value="Phosphoenolpyruvate-binding domains"/>
    <property type="match status" value="1"/>
</dbReference>
<dbReference type="HOGENOM" id="CLU_044864_1_1_0"/>
<evidence type="ECO:0000256" key="4">
    <source>
        <dbReference type="PIRSR" id="PIRSR015582-1"/>
    </source>
</evidence>
<evidence type="ECO:0000256" key="2">
    <source>
        <dbReference type="ARBA" id="ARBA00022723"/>
    </source>
</evidence>
<name>H8GUC8_DEIGI</name>
<feature type="binding site" evidence="5">
    <location>
        <position position="143"/>
    </location>
    <ligand>
        <name>Mg(2+)</name>
        <dbReference type="ChEBI" id="CHEBI:18420"/>
    </ligand>
</feature>
<keyword evidence="8" id="KW-1185">Reference proteome</keyword>
<evidence type="ECO:0000313" key="7">
    <source>
        <dbReference type="EMBL" id="AFD25452.1"/>
    </source>
</evidence>
<dbReference type="GO" id="GO:0006107">
    <property type="term" value="P:oxaloacetate metabolic process"/>
    <property type="evidence" value="ECO:0007669"/>
    <property type="project" value="TreeGrafter"/>
</dbReference>
<dbReference type="PANTHER" id="PTHR32308:SF0">
    <property type="entry name" value="HPCH_HPAI ALDOLASE_CITRATE LYASE DOMAIN-CONTAINING PROTEIN"/>
    <property type="match status" value="1"/>
</dbReference>
<evidence type="ECO:0000313" key="8">
    <source>
        <dbReference type="Proteomes" id="UP000007575"/>
    </source>
</evidence>
<dbReference type="PATRIC" id="fig|745776.4.peg.1569"/>
<keyword evidence="3 5" id="KW-0460">Magnesium</keyword>
<feature type="domain" description="HpcH/HpaI aldolase/citrate lyase" evidence="6">
    <location>
        <begin position="1"/>
        <end position="211"/>
    </location>
</feature>
<keyword evidence="7" id="KW-0456">Lyase</keyword>
<dbReference type="AlphaFoldDB" id="H8GUC8"/>
<dbReference type="Proteomes" id="UP000007575">
    <property type="component" value="Chromosome"/>
</dbReference>
<comment type="cofactor">
    <cofactor evidence="1">
        <name>Mg(2+)</name>
        <dbReference type="ChEBI" id="CHEBI:18420"/>
    </cofactor>
</comment>
<gene>
    <name evidence="7" type="ordered locus">DGo_CA1525</name>
</gene>